<dbReference type="Pfam" id="PF03572">
    <property type="entry name" value="Peptidase_S41"/>
    <property type="match status" value="1"/>
</dbReference>
<dbReference type="RefSeq" id="WP_138855162.1">
    <property type="nucleotide sequence ID" value="NZ_CP040709.1"/>
</dbReference>
<dbReference type="EMBL" id="JACHHO010000005">
    <property type="protein sequence ID" value="MBB5205641.1"/>
    <property type="molecule type" value="Genomic_DNA"/>
</dbReference>
<dbReference type="SUPFAM" id="SSF50156">
    <property type="entry name" value="PDZ domain-like"/>
    <property type="match status" value="1"/>
</dbReference>
<evidence type="ECO:0000256" key="8">
    <source>
        <dbReference type="PIRSR" id="PIRSR036421-1"/>
    </source>
</evidence>
<evidence type="ECO:0000313" key="14">
    <source>
        <dbReference type="Proteomes" id="UP000554837"/>
    </source>
</evidence>
<dbReference type="Pfam" id="PF14685">
    <property type="entry name" value="PDZ_Tricorn"/>
    <property type="match status" value="1"/>
</dbReference>
<dbReference type="SUPFAM" id="SSF69322">
    <property type="entry name" value="Tricorn protease domain 2"/>
    <property type="match status" value="1"/>
</dbReference>
<dbReference type="PANTHER" id="PTHR43253:SF1">
    <property type="entry name" value="TRICORN PROTEASE HOMOLOG 2-RELATED"/>
    <property type="match status" value="1"/>
</dbReference>
<feature type="region of interest" description="Disordered" evidence="10">
    <location>
        <begin position="550"/>
        <end position="581"/>
    </location>
</feature>
<dbReference type="AlphaFoldDB" id="A0A840SAZ3"/>
<evidence type="ECO:0000256" key="2">
    <source>
        <dbReference type="ARBA" id="ARBA00008524"/>
    </source>
</evidence>
<feature type="compositionally biased region" description="Basic and acidic residues" evidence="10">
    <location>
        <begin position="552"/>
        <end position="581"/>
    </location>
</feature>
<evidence type="ECO:0000259" key="12">
    <source>
        <dbReference type="SMART" id="SM00245"/>
    </source>
</evidence>
<feature type="active site" description="Charge relay system" evidence="8">
    <location>
        <position position="761"/>
    </location>
</feature>
<dbReference type="InterPro" id="IPR028204">
    <property type="entry name" value="Tricorn_C1"/>
</dbReference>
<dbReference type="SMART" id="SM00245">
    <property type="entry name" value="TSPc"/>
    <property type="match status" value="1"/>
</dbReference>
<dbReference type="InterPro" id="IPR029045">
    <property type="entry name" value="ClpP/crotonase-like_dom_sf"/>
</dbReference>
<dbReference type="InterPro" id="IPR005151">
    <property type="entry name" value="Tail-specific_protease"/>
</dbReference>
<evidence type="ECO:0000256" key="4">
    <source>
        <dbReference type="ARBA" id="ARBA00022670"/>
    </source>
</evidence>
<name>A0A840SAZ3_9BURK</name>
<comment type="function">
    <text evidence="7">Degrades oligopeptides.</text>
</comment>
<dbReference type="PANTHER" id="PTHR43253">
    <property type="entry name" value="TRICORN PROTEASE HOMOLOG 2-RELATED"/>
    <property type="match status" value="1"/>
</dbReference>
<feature type="domain" description="Tail specific protease" evidence="12">
    <location>
        <begin position="847"/>
        <end position="1057"/>
    </location>
</feature>
<evidence type="ECO:0000313" key="13">
    <source>
        <dbReference type="EMBL" id="MBB5205641.1"/>
    </source>
</evidence>
<evidence type="ECO:0000256" key="3">
    <source>
        <dbReference type="ARBA" id="ARBA00022490"/>
    </source>
</evidence>
<organism evidence="13 14">
    <name type="scientific">Inhella inkyongensis</name>
    <dbReference type="NCBI Taxonomy" id="392593"/>
    <lineage>
        <taxon>Bacteria</taxon>
        <taxon>Pseudomonadati</taxon>
        <taxon>Pseudomonadota</taxon>
        <taxon>Betaproteobacteria</taxon>
        <taxon>Burkholderiales</taxon>
        <taxon>Sphaerotilaceae</taxon>
        <taxon>Inhella</taxon>
    </lineage>
</organism>
<evidence type="ECO:0000256" key="1">
    <source>
        <dbReference type="ARBA" id="ARBA00004496"/>
    </source>
</evidence>
<feature type="chain" id="PRO_5032912990" description="Tricorn protease homolog" evidence="11">
    <location>
        <begin position="23"/>
        <end position="1103"/>
    </location>
</feature>
<dbReference type="Gene3D" id="2.130.10.10">
    <property type="entry name" value="YVTN repeat-like/Quinoprotein amine dehydrogenase"/>
    <property type="match status" value="1"/>
</dbReference>
<dbReference type="PIRSF" id="PIRSF036421">
    <property type="entry name" value="Tricorn_protease"/>
    <property type="match status" value="1"/>
</dbReference>
<dbReference type="OrthoDB" id="9758793at2"/>
<dbReference type="CDD" id="cd07562">
    <property type="entry name" value="Peptidase_S41_TRI"/>
    <property type="match status" value="1"/>
</dbReference>
<comment type="subcellular location">
    <subcellularLocation>
        <location evidence="1 7">Cytoplasm</location>
    </subcellularLocation>
</comment>
<gene>
    <name evidence="13" type="ORF">HNQ51_002968</name>
</gene>
<dbReference type="InterPro" id="IPR015943">
    <property type="entry name" value="WD40/YVTN_repeat-like_dom_sf"/>
</dbReference>
<evidence type="ECO:0000256" key="11">
    <source>
        <dbReference type="SAM" id="SignalP"/>
    </source>
</evidence>
<accession>A0A840SAZ3</accession>
<feature type="signal peptide" evidence="11">
    <location>
        <begin position="1"/>
        <end position="22"/>
    </location>
</feature>
<dbReference type="SUPFAM" id="SSF69304">
    <property type="entry name" value="Tricorn protease N-terminal domain"/>
    <property type="match status" value="1"/>
</dbReference>
<sequence length="1103" mass="120035">MPPVLRPLPLIALLGLSAPAQANPQGFYRQPTVQGETVVFLSQGDLWRSGLGGGAAQRLTSHAGLEQSPALLPDGKTVAFVAQYEGAGDVYTLSLDGGFPQRRTWLGNATVRVWGHDGQGGLLITAPAEDGRPLSQPFLLKGEQLQALPVADANDAALDGPRLFFTRQGLRGDNAKNYRGGALASLWVLDLQGSTEARPLLGADFPRANNRRPMPYRDAQGQPRVAFLSDRDGFFNVWSVGLDGRDARQHTRFKDFDARQASISGSTVVLARGADLQRVDLNAANAEAPILPITLAGDQPASATRWVQKPQNFLSELALAPNGERALIGVRGRLATQGVQALRRAELQMPEGKRCREAAFSSDSQSVFALCDLSGEVELWQFDALGLKAPKPITRGAKVLRTDLSVAPDGRHLVHADLSGAVYLTDLKAEGGPATKQIDQLPDDQGVEFAWHPDGQALAYVRRPEGRNDRSQVWLYTLADGDKRALTQAKYNSSAPAFSPDGQWLYFASRRHFQLQAGASVWAERDMGPAFEPGTKVYALALQSGLRSPFAAKDELPPPAKPEAKKDDKKEEKKDAKPALPRIDRAGLAERLFELPLPAGRYRSLEADAKRLWWIEADGGPGALKSLALEAGAMAETHSDKVRRFQLSANGKTLLLQRDAAPGQAGEILLLDAAPKPPADTGKFALRWADWQLPVNPRQEWQQLFDDAWRMQRDYFYDAQLHGIDWAASRARHAALLPRVGDRLELAELMGMMASDLSLLHSQVGAGDLPPLAEEAPALAGLGAHLEPHAKGARIARLYRSEAELVSERGPLQAPGLDVREGDVITAVNGRAWVGAAGQALLQGQAGKQLRLELQRADGTGARSLIVTPVDARREAALRYQDWRLGRAEKVAQLSGGRIGYLHLRAMGPQDIADFAREFYAQLDKEALVLDVRFNNGGNVDSWVLDRLLRKSWAWWQPRHPVNGPRYSNMQQAFDGKLALLINENSYSDGETVAEGFRRLGLGPVIGKTTSGAGVFLSDRNRLMDNGIVRAAELAQVDASGQVLIEGQGVRPDIEVDNPPRATAQGQDAQLEAAVQQLLKQLPAQARGLEARTPRVKAYPRPR</sequence>
<dbReference type="GO" id="GO:0006508">
    <property type="term" value="P:proteolysis"/>
    <property type="evidence" value="ECO:0007669"/>
    <property type="project" value="UniProtKB-UniRule"/>
</dbReference>
<evidence type="ECO:0000256" key="5">
    <source>
        <dbReference type="ARBA" id="ARBA00022801"/>
    </source>
</evidence>
<keyword evidence="11" id="KW-0732">Signal</keyword>
<proteinExistence type="inferred from homology"/>
<feature type="active site" description="Nucleophile" evidence="8">
    <location>
        <position position="988"/>
    </location>
</feature>
<dbReference type="EC" id="3.4.21.-" evidence="7"/>
<dbReference type="GO" id="GO:0005737">
    <property type="term" value="C:cytoplasm"/>
    <property type="evidence" value="ECO:0007669"/>
    <property type="project" value="UniProtKB-SubCell"/>
</dbReference>
<dbReference type="Gene3D" id="2.30.42.10">
    <property type="match status" value="1"/>
</dbReference>
<comment type="caution">
    <text evidence="13">The sequence shown here is derived from an EMBL/GenBank/DDBJ whole genome shotgun (WGS) entry which is preliminary data.</text>
</comment>
<dbReference type="Gene3D" id="2.120.10.60">
    <property type="entry name" value="Tricorn protease N-terminal domain"/>
    <property type="match status" value="1"/>
</dbReference>
<dbReference type="Pfam" id="PF26549">
    <property type="entry name" value="Tricorn_N"/>
    <property type="match status" value="1"/>
</dbReference>
<dbReference type="InterPro" id="IPR029414">
    <property type="entry name" value="Tricorn_PDZ"/>
</dbReference>
<keyword evidence="6 7" id="KW-0720">Serine protease</keyword>
<reference evidence="13 14" key="1">
    <citation type="submission" date="2020-08" db="EMBL/GenBank/DDBJ databases">
        <title>Genomic Encyclopedia of Type Strains, Phase IV (KMG-IV): sequencing the most valuable type-strain genomes for metagenomic binning, comparative biology and taxonomic classification.</title>
        <authorList>
            <person name="Goeker M."/>
        </authorList>
    </citation>
    <scope>NUCLEOTIDE SEQUENCE [LARGE SCALE GENOMIC DNA]</scope>
    <source>
        <strain evidence="13 14">DSM 23958</strain>
    </source>
</reference>
<evidence type="ECO:0000256" key="6">
    <source>
        <dbReference type="ARBA" id="ARBA00022825"/>
    </source>
</evidence>
<dbReference type="Pfam" id="PF14684">
    <property type="entry name" value="Tricorn_C1"/>
    <property type="match status" value="1"/>
</dbReference>
<dbReference type="Proteomes" id="UP000554837">
    <property type="component" value="Unassembled WGS sequence"/>
</dbReference>
<dbReference type="Gene3D" id="3.30.750.44">
    <property type="match status" value="1"/>
</dbReference>
<feature type="site" description="Transition state stabilizer; via amide nitrogen" evidence="9">
    <location>
        <position position="989"/>
    </location>
</feature>
<dbReference type="Pfam" id="PF26550">
    <property type="entry name" value="Tricorn_2nd"/>
    <property type="match status" value="1"/>
</dbReference>
<dbReference type="GO" id="GO:0008236">
    <property type="term" value="F:serine-type peptidase activity"/>
    <property type="evidence" value="ECO:0007669"/>
    <property type="project" value="UniProtKB-UniRule"/>
</dbReference>
<dbReference type="SUPFAM" id="SSF52096">
    <property type="entry name" value="ClpP/crotonase"/>
    <property type="match status" value="1"/>
</dbReference>
<keyword evidence="4 7" id="KW-0645">Protease</keyword>
<keyword evidence="5 7" id="KW-0378">Hydrolase</keyword>
<keyword evidence="3 7" id="KW-0963">Cytoplasm</keyword>
<protein>
    <recommendedName>
        <fullName evidence="7">Tricorn protease homolog</fullName>
        <ecNumber evidence="7">3.4.21.-</ecNumber>
    </recommendedName>
</protein>
<dbReference type="Gene3D" id="3.90.226.10">
    <property type="entry name" value="2-enoyl-CoA Hydratase, Chain A, domain 1"/>
    <property type="match status" value="1"/>
</dbReference>
<comment type="similarity">
    <text evidence="2 7">Belongs to the peptidase S41B family.</text>
</comment>
<evidence type="ECO:0000256" key="10">
    <source>
        <dbReference type="SAM" id="MobiDB-lite"/>
    </source>
</evidence>
<dbReference type="InterPro" id="IPR012393">
    <property type="entry name" value="Tricorn_protease"/>
</dbReference>
<feature type="active site" description="Charge relay system" evidence="8">
    <location>
        <position position="1046"/>
    </location>
</feature>
<keyword evidence="14" id="KW-1185">Reference proteome</keyword>
<dbReference type="InterPro" id="IPR036034">
    <property type="entry name" value="PDZ_sf"/>
</dbReference>
<evidence type="ECO:0000256" key="9">
    <source>
        <dbReference type="PIRSR" id="PIRSR036421-3"/>
    </source>
</evidence>
<evidence type="ECO:0000256" key="7">
    <source>
        <dbReference type="PIRNR" id="PIRNR036421"/>
    </source>
</evidence>